<sequence length="409" mass="45940">MTIKMTLVLNTLESGDCSEQIKALFADKNEEIEIINTADLKIMHCMGCNNCWLKTPGVCSIKDDYEIILKKMVAAENFWVVADTKFGFIDYRGKRVLDRIVPMLNMYIEIRDGWERHQLRYHPLNFGFIYKGNGNRELLEEWSMRVARNLAGRSLGVISLDQNGSCENTAEMPSDSAAAPIKTAAPAADEHVIIINGSPRVKKNSNTNKIVHAFAEGLEKAGITHKLYSLSNHAEWDEAREAFMTNDNIIIAVPLFVECLPSLLLEFLSTLPTERKQPAKLSFILHGGFDEGHQLRLGEKFLQSLPAQLGCTSGGVLVKGGSFLLRNRENSYIKKMTDKILASYTTMGQSFARNGSFSSSEAKKFTGFEKNPKIGILLFNLIFKRIVKKNFERIAQEWGCSEPLDAKPY</sequence>
<dbReference type="PANTHER" id="PTHR43278:SF2">
    <property type="entry name" value="IRON-SULFUR FLAVOPROTEIN"/>
    <property type="match status" value="1"/>
</dbReference>
<evidence type="ECO:0008006" key="5">
    <source>
        <dbReference type="Google" id="ProtNLM"/>
    </source>
</evidence>
<gene>
    <name evidence="3" type="ordered locus">Fisuc_0605</name>
</gene>
<keyword evidence="2" id="KW-0288">FMN</keyword>
<accession>A0ABN3YUL8</accession>
<organism evidence="3 4">
    <name type="scientific">Fibrobacter succinogenes (strain ATCC 19169 / S85)</name>
    <dbReference type="NCBI Taxonomy" id="59374"/>
    <lineage>
        <taxon>Bacteria</taxon>
        <taxon>Pseudomonadati</taxon>
        <taxon>Fibrobacterota</taxon>
        <taxon>Fibrobacteria</taxon>
        <taxon>Fibrobacterales</taxon>
        <taxon>Fibrobacteraceae</taxon>
        <taxon>Fibrobacter</taxon>
    </lineage>
</organism>
<evidence type="ECO:0000313" key="4">
    <source>
        <dbReference type="Proteomes" id="UP000001497"/>
    </source>
</evidence>
<proteinExistence type="predicted"/>
<evidence type="ECO:0000256" key="2">
    <source>
        <dbReference type="ARBA" id="ARBA00022643"/>
    </source>
</evidence>
<dbReference type="InterPro" id="IPR051796">
    <property type="entry name" value="ISF_SsuE-like"/>
</dbReference>
<name>A0ABN3YUL8_FIBSS</name>
<reference evidence="3" key="1">
    <citation type="submission" date="2009-10" db="EMBL/GenBank/DDBJ databases">
        <title>Complete sequence of Fibrobacter succinogenes subsp. succinogenes S85.</title>
        <authorList>
            <consortium name="US DOE Joint Genome Institute"/>
            <person name="Lucas S."/>
            <person name="Copeland A."/>
            <person name="Lapidus A."/>
            <person name="Glavina del Rio T."/>
            <person name="Tice H."/>
            <person name="Bruce D."/>
            <person name="Goodwin L."/>
            <person name="Pitluck S."/>
            <person name="Chertkov O."/>
            <person name="Detter J.C."/>
            <person name="Han C."/>
            <person name="Tapia R."/>
            <person name="Larimer F."/>
            <person name="Land M."/>
            <person name="Hauser L."/>
            <person name="Kyrpides N."/>
            <person name="Mikhailova N."/>
            <person name="Weimer P.J."/>
            <person name="Stevenson D.M."/>
            <person name="Boyum J."/>
            <person name="Brumm P.I."/>
            <person name="Mead D."/>
        </authorList>
    </citation>
    <scope>NUCLEOTIDE SEQUENCE [LARGE SCALE GENOMIC DNA]</scope>
    <source>
        <strain evidence="3">S85</strain>
    </source>
</reference>
<dbReference type="PANTHER" id="PTHR43278">
    <property type="entry name" value="NAD(P)H-DEPENDENT FMN-CONTAINING OXIDOREDUCTASE YWQN-RELATED"/>
    <property type="match status" value="1"/>
</dbReference>
<dbReference type="Proteomes" id="UP000001497">
    <property type="component" value="Chromosome"/>
</dbReference>
<keyword evidence="4" id="KW-1185">Reference proteome</keyword>
<protein>
    <recommendedName>
        <fullName evidence="5">NADPH-dependent FMN reductase</fullName>
    </recommendedName>
</protein>
<dbReference type="Gene3D" id="3.40.50.360">
    <property type="match status" value="2"/>
</dbReference>
<dbReference type="SUPFAM" id="SSF52218">
    <property type="entry name" value="Flavoproteins"/>
    <property type="match status" value="2"/>
</dbReference>
<dbReference type="EMBL" id="CP001792">
    <property type="protein sequence ID" value="ACX74217.1"/>
    <property type="molecule type" value="Genomic_DNA"/>
</dbReference>
<dbReference type="InterPro" id="IPR029039">
    <property type="entry name" value="Flavoprotein-like_sf"/>
</dbReference>
<evidence type="ECO:0000256" key="1">
    <source>
        <dbReference type="ARBA" id="ARBA00022630"/>
    </source>
</evidence>
<keyword evidence="1" id="KW-0285">Flavoprotein</keyword>
<evidence type="ECO:0000313" key="3">
    <source>
        <dbReference type="EMBL" id="ACX74217.1"/>
    </source>
</evidence>